<evidence type="ECO:0000256" key="10">
    <source>
        <dbReference type="ARBA" id="ARBA00023224"/>
    </source>
</evidence>
<proteinExistence type="inferred from homology"/>
<keyword evidence="6 11" id="KW-1133">Transmembrane helix</keyword>
<dbReference type="Gene3D" id="1.20.1070.10">
    <property type="entry name" value="Rhodopsin 7-helix transmembrane proteins"/>
    <property type="match status" value="1"/>
</dbReference>
<keyword evidence="7 11" id="KW-0297">G-protein coupled receptor</keyword>
<dbReference type="Pfam" id="PF03402">
    <property type="entry name" value="V1R"/>
    <property type="match status" value="1"/>
</dbReference>
<evidence type="ECO:0000256" key="7">
    <source>
        <dbReference type="ARBA" id="ARBA00023040"/>
    </source>
</evidence>
<feature type="transmembrane region" description="Helical" evidence="11">
    <location>
        <begin position="126"/>
        <end position="149"/>
    </location>
</feature>
<keyword evidence="10 11" id="KW-0807">Transducer</keyword>
<dbReference type="InterPro" id="IPR004072">
    <property type="entry name" value="Vmron_rcpt_1"/>
</dbReference>
<dbReference type="PANTHER" id="PTHR24062">
    <property type="entry name" value="VOMERONASAL TYPE-1 RECEPTOR"/>
    <property type="match status" value="1"/>
</dbReference>
<dbReference type="AlphaFoldDB" id="A0A8C9D8Z5"/>
<feature type="domain" description="G-protein coupled receptors family 1 profile" evidence="12">
    <location>
        <begin position="14"/>
        <end position="249"/>
    </location>
</feature>
<comment type="subcellular location">
    <subcellularLocation>
        <location evidence="1 11">Cell membrane</location>
        <topology evidence="1 11">Multi-pass membrane protein</topology>
    </subcellularLocation>
</comment>
<keyword evidence="5 11" id="KW-0812">Transmembrane</keyword>
<dbReference type="GO" id="GO:0007606">
    <property type="term" value="P:sensory perception of chemical stimulus"/>
    <property type="evidence" value="ECO:0007669"/>
    <property type="project" value="UniProtKB-ARBA"/>
</dbReference>
<accession>A0A8C9D8Z5</accession>
<evidence type="ECO:0000256" key="3">
    <source>
        <dbReference type="ARBA" id="ARBA00022475"/>
    </source>
</evidence>
<evidence type="ECO:0000256" key="4">
    <source>
        <dbReference type="ARBA" id="ARBA00022507"/>
    </source>
</evidence>
<dbReference type="InterPro" id="IPR017452">
    <property type="entry name" value="GPCR_Rhodpsn_7TM"/>
</dbReference>
<dbReference type="GO" id="GO:0005886">
    <property type="term" value="C:plasma membrane"/>
    <property type="evidence" value="ECO:0007669"/>
    <property type="project" value="UniProtKB-SubCell"/>
</dbReference>
<keyword evidence="4 11" id="KW-0589">Pheromone response</keyword>
<feature type="transmembrane region" description="Helical" evidence="11">
    <location>
        <begin position="187"/>
        <end position="205"/>
    </location>
</feature>
<evidence type="ECO:0000256" key="5">
    <source>
        <dbReference type="ARBA" id="ARBA00022692"/>
    </source>
</evidence>
<dbReference type="GeneTree" id="ENSGT01030000234553"/>
<keyword evidence="8 11" id="KW-0472">Membrane</keyword>
<protein>
    <recommendedName>
        <fullName evidence="11">Vomeronasal type-1 receptor</fullName>
    </recommendedName>
</protein>
<evidence type="ECO:0000256" key="9">
    <source>
        <dbReference type="ARBA" id="ARBA00023170"/>
    </source>
</evidence>
<evidence type="ECO:0000256" key="6">
    <source>
        <dbReference type="ARBA" id="ARBA00022989"/>
    </source>
</evidence>
<evidence type="ECO:0000259" key="12">
    <source>
        <dbReference type="PROSITE" id="PS50262"/>
    </source>
</evidence>
<name>A0A8C9D8Z5_PANLE</name>
<evidence type="ECO:0000256" key="11">
    <source>
        <dbReference type="RuleBase" id="RU364061"/>
    </source>
</evidence>
<feature type="transmembrane region" description="Helical" evidence="11">
    <location>
        <begin position="91"/>
        <end position="114"/>
    </location>
</feature>
<evidence type="ECO:0000256" key="2">
    <source>
        <dbReference type="ARBA" id="ARBA00010663"/>
    </source>
</evidence>
<evidence type="ECO:0000313" key="14">
    <source>
        <dbReference type="Proteomes" id="UP000694399"/>
    </source>
</evidence>
<reference evidence="13" key="2">
    <citation type="submission" date="2025-09" db="UniProtKB">
        <authorList>
            <consortium name="Ensembl"/>
        </authorList>
    </citation>
    <scope>IDENTIFICATION</scope>
</reference>
<dbReference type="PROSITE" id="PS50262">
    <property type="entry name" value="G_PROTEIN_RECEP_F1_2"/>
    <property type="match status" value="1"/>
</dbReference>
<comment type="similarity">
    <text evidence="2 11">Belongs to the G-protein coupled receptor 1 family.</text>
</comment>
<keyword evidence="3 11" id="KW-1003">Cell membrane</keyword>
<organism evidence="13 14">
    <name type="scientific">Panthera leo</name>
    <name type="common">Lion</name>
    <dbReference type="NCBI Taxonomy" id="9689"/>
    <lineage>
        <taxon>Eukaryota</taxon>
        <taxon>Metazoa</taxon>
        <taxon>Chordata</taxon>
        <taxon>Craniata</taxon>
        <taxon>Vertebrata</taxon>
        <taxon>Euteleostomi</taxon>
        <taxon>Mammalia</taxon>
        <taxon>Eutheria</taxon>
        <taxon>Laurasiatheria</taxon>
        <taxon>Carnivora</taxon>
        <taxon>Feliformia</taxon>
        <taxon>Felidae</taxon>
        <taxon>Pantherinae</taxon>
        <taxon>Panthera</taxon>
    </lineage>
</organism>
<keyword evidence="14" id="KW-1185">Reference proteome</keyword>
<dbReference type="GO" id="GO:0016503">
    <property type="term" value="F:pheromone receptor activity"/>
    <property type="evidence" value="ECO:0007669"/>
    <property type="project" value="InterPro"/>
</dbReference>
<dbReference type="SUPFAM" id="SSF81321">
    <property type="entry name" value="Family A G protein-coupled receptor-like"/>
    <property type="match status" value="1"/>
</dbReference>
<evidence type="ECO:0000313" key="13">
    <source>
        <dbReference type="Ensembl" id="ENSPLOP00000023215.1"/>
    </source>
</evidence>
<evidence type="ECO:0000256" key="8">
    <source>
        <dbReference type="ARBA" id="ARBA00023136"/>
    </source>
</evidence>
<dbReference type="PRINTS" id="PR01534">
    <property type="entry name" value="VOMERONASL1R"/>
</dbReference>
<sequence length="297" mass="33839">MKSIGNIGLFLQVGIVIFVTTFFLLFHIFTLLLDYRPKSSDMIICLLALVHIMKLFTERFLLSTDLFEVLNFLNDFKSKALFFMITVSQRISVSNTCLLTILQAFIISPSTFWLARFKHKCTKYIFCAFIILWFLSLSLNSNCLLFTAASNVTQSNLQHVSKYCSFSHINAIIRKEFFTFFLLSRDVSFIGVMLLSSAYMVILLSRPQRQCQNLHSTSLSSRVSSETRATKTILLLVSCCVIYWVDVIISSSSLLWIYDPVTLDFQKLVPNVYAAVSALVITGSDKKVKKLKLLNVC</sequence>
<dbReference type="GO" id="GO:0019236">
    <property type="term" value="P:response to pheromone"/>
    <property type="evidence" value="ECO:0007669"/>
    <property type="project" value="UniProtKB-KW"/>
</dbReference>
<dbReference type="OMA" id="ISCHLAF"/>
<dbReference type="Proteomes" id="UP000694399">
    <property type="component" value="Unassembled WGS sequence"/>
</dbReference>
<keyword evidence="9 11" id="KW-0675">Receptor</keyword>
<dbReference type="Ensembl" id="ENSPLOT00000025642.1">
    <property type="protein sequence ID" value="ENSPLOP00000023215.1"/>
    <property type="gene ID" value="ENSPLOG00000016938.1"/>
</dbReference>
<reference evidence="13" key="1">
    <citation type="submission" date="2025-08" db="UniProtKB">
        <authorList>
            <consortium name="Ensembl"/>
        </authorList>
    </citation>
    <scope>IDENTIFICATION</scope>
</reference>
<feature type="transmembrane region" description="Helical" evidence="11">
    <location>
        <begin position="6"/>
        <end position="31"/>
    </location>
</feature>
<evidence type="ECO:0000256" key="1">
    <source>
        <dbReference type="ARBA" id="ARBA00004651"/>
    </source>
</evidence>
<dbReference type="FunFam" id="1.20.1070.10:FF:000051">
    <property type="entry name" value="Vomeronasal type-1 receptor"/>
    <property type="match status" value="1"/>
</dbReference>
<feature type="transmembrane region" description="Helical" evidence="11">
    <location>
        <begin position="232"/>
        <end position="256"/>
    </location>
</feature>